<dbReference type="OrthoDB" id="8963537at2759"/>
<keyword evidence="2" id="KW-0732">Signal</keyword>
<name>Q4S2T6_TETNG</name>
<sequence>METRSGRWLFAIFLEWIWLFSATSILAGTKAEVRCSPACQLTLITAFPWEVSELDLTDSGEASFEDVDGVSQRGELRAEERHSAVKSSSTVQPGFGADPPSSLQEDGLNDKEKLSMSEASPGNVLRAADSTPRDSDLKESSKDVEQNRSLEMEQLPDFIAEDADESRRSRARNTRSAETWSGFRAEGAEDASLSDLDEFQLSSSTFALSEDTAHNQAMVHWSGQNSSVSAFMALQIYARLPLTHCGPRSLARLAVAV</sequence>
<gene>
    <name evidence="3" type="ORF">GSTENG00024941001</name>
</gene>
<proteinExistence type="predicted"/>
<protein>
    <submittedName>
        <fullName evidence="3">(spotted green pufferfish) hypothetical protein</fullName>
    </submittedName>
</protein>
<reference evidence="3" key="1">
    <citation type="journal article" date="2004" name="Nature">
        <title>Genome duplication in the teleost fish Tetraodon nigroviridis reveals the early vertebrate proto-karyotype.</title>
        <authorList>
            <person name="Jaillon O."/>
            <person name="Aury J.-M."/>
            <person name="Brunet F."/>
            <person name="Petit J.-L."/>
            <person name="Stange-Thomann N."/>
            <person name="Mauceli E."/>
            <person name="Bouneau L."/>
            <person name="Fischer C."/>
            <person name="Ozouf-Costaz C."/>
            <person name="Bernot A."/>
            <person name="Nicaud S."/>
            <person name="Jaffe D."/>
            <person name="Fisher S."/>
            <person name="Lutfalla G."/>
            <person name="Dossat C."/>
            <person name="Segurens B."/>
            <person name="Dasilva C."/>
            <person name="Salanoubat M."/>
            <person name="Levy M."/>
            <person name="Boudet N."/>
            <person name="Castellano S."/>
            <person name="Anthouard V."/>
            <person name="Jubin C."/>
            <person name="Castelli V."/>
            <person name="Katinka M."/>
            <person name="Vacherie B."/>
            <person name="Biemont C."/>
            <person name="Skalli Z."/>
            <person name="Cattolico L."/>
            <person name="Poulain J."/>
            <person name="De Berardinis V."/>
            <person name="Cruaud C."/>
            <person name="Duprat S."/>
            <person name="Brottier P."/>
            <person name="Coutanceau J.-P."/>
            <person name="Gouzy J."/>
            <person name="Parra G."/>
            <person name="Lardier G."/>
            <person name="Chapple C."/>
            <person name="McKernan K.J."/>
            <person name="McEwan P."/>
            <person name="Bosak S."/>
            <person name="Kellis M."/>
            <person name="Volff J.-N."/>
            <person name="Guigo R."/>
            <person name="Zody M.C."/>
            <person name="Mesirov J."/>
            <person name="Lindblad-Toh K."/>
            <person name="Birren B."/>
            <person name="Nusbaum C."/>
            <person name="Kahn D."/>
            <person name="Robinson-Rechavi M."/>
            <person name="Laudet V."/>
            <person name="Schachter V."/>
            <person name="Quetier F."/>
            <person name="Saurin W."/>
            <person name="Scarpelli C."/>
            <person name="Wincker P."/>
            <person name="Lander E.S."/>
            <person name="Weissenbach J."/>
            <person name="Roest Crollius H."/>
        </authorList>
    </citation>
    <scope>NUCLEOTIDE SEQUENCE [LARGE SCALE GENOMIC DNA]</scope>
</reference>
<feature type="chain" id="PRO_5004243288" evidence="2">
    <location>
        <begin position="23"/>
        <end position="257"/>
    </location>
</feature>
<reference evidence="3" key="2">
    <citation type="submission" date="2004-02" db="EMBL/GenBank/DDBJ databases">
        <authorList>
            <consortium name="Genoscope"/>
            <consortium name="Whitehead Institute Centre for Genome Research"/>
        </authorList>
    </citation>
    <scope>NUCLEOTIDE SEQUENCE</scope>
</reference>
<dbReference type="KEGG" id="tng:GSTEN00024941G001"/>
<feature type="region of interest" description="Disordered" evidence="1">
    <location>
        <begin position="65"/>
        <end position="183"/>
    </location>
</feature>
<evidence type="ECO:0000256" key="1">
    <source>
        <dbReference type="SAM" id="MobiDB-lite"/>
    </source>
</evidence>
<evidence type="ECO:0000256" key="2">
    <source>
        <dbReference type="SAM" id="SignalP"/>
    </source>
</evidence>
<feature type="compositionally biased region" description="Basic and acidic residues" evidence="1">
    <location>
        <begin position="131"/>
        <end position="151"/>
    </location>
</feature>
<accession>Q4S2T6</accession>
<comment type="caution">
    <text evidence="3">The sequence shown here is derived from an EMBL/GenBank/DDBJ whole genome shotgun (WGS) entry which is preliminary data.</text>
</comment>
<organism evidence="3">
    <name type="scientific">Tetraodon nigroviridis</name>
    <name type="common">Spotted green pufferfish</name>
    <name type="synonym">Chelonodon nigroviridis</name>
    <dbReference type="NCBI Taxonomy" id="99883"/>
    <lineage>
        <taxon>Eukaryota</taxon>
        <taxon>Metazoa</taxon>
        <taxon>Chordata</taxon>
        <taxon>Craniata</taxon>
        <taxon>Vertebrata</taxon>
        <taxon>Euteleostomi</taxon>
        <taxon>Actinopterygii</taxon>
        <taxon>Neopterygii</taxon>
        <taxon>Teleostei</taxon>
        <taxon>Neoteleostei</taxon>
        <taxon>Acanthomorphata</taxon>
        <taxon>Eupercaria</taxon>
        <taxon>Tetraodontiformes</taxon>
        <taxon>Tetradontoidea</taxon>
        <taxon>Tetraodontidae</taxon>
        <taxon>Tetraodon</taxon>
    </lineage>
</organism>
<dbReference type="EMBL" id="CAAE01014760">
    <property type="protein sequence ID" value="CAG05046.1"/>
    <property type="molecule type" value="Genomic_DNA"/>
</dbReference>
<feature type="compositionally biased region" description="Basic and acidic residues" evidence="1">
    <location>
        <begin position="74"/>
        <end position="83"/>
    </location>
</feature>
<evidence type="ECO:0000313" key="3">
    <source>
        <dbReference type="EMBL" id="CAG05046.1"/>
    </source>
</evidence>
<feature type="signal peptide" evidence="2">
    <location>
        <begin position="1"/>
        <end position="22"/>
    </location>
</feature>
<dbReference type="AlphaFoldDB" id="Q4S2T6"/>